<organism evidence="1 2">
    <name type="scientific">Portunus trituberculatus</name>
    <name type="common">Swimming crab</name>
    <name type="synonym">Neptunus trituberculatus</name>
    <dbReference type="NCBI Taxonomy" id="210409"/>
    <lineage>
        <taxon>Eukaryota</taxon>
        <taxon>Metazoa</taxon>
        <taxon>Ecdysozoa</taxon>
        <taxon>Arthropoda</taxon>
        <taxon>Crustacea</taxon>
        <taxon>Multicrustacea</taxon>
        <taxon>Malacostraca</taxon>
        <taxon>Eumalacostraca</taxon>
        <taxon>Eucarida</taxon>
        <taxon>Decapoda</taxon>
        <taxon>Pleocyemata</taxon>
        <taxon>Brachyura</taxon>
        <taxon>Eubrachyura</taxon>
        <taxon>Portunoidea</taxon>
        <taxon>Portunidae</taxon>
        <taxon>Portuninae</taxon>
        <taxon>Portunus</taxon>
    </lineage>
</organism>
<accession>A0A5B7F840</accession>
<sequence>MESVILVDGATCPSKGLQEPSSAATRVGQASLAAGQASLARVEQARTEPQSSPQLGPVVVLVTFVLILATMAQPPPATLNDKLQRKPLSSLVLPQM</sequence>
<protein>
    <submittedName>
        <fullName evidence="1">Uncharacterized protein</fullName>
    </submittedName>
</protein>
<keyword evidence="2" id="KW-1185">Reference proteome</keyword>
<reference evidence="1 2" key="1">
    <citation type="submission" date="2019-05" db="EMBL/GenBank/DDBJ databases">
        <title>Another draft genome of Portunus trituberculatus and its Hox gene families provides insights of decapod evolution.</title>
        <authorList>
            <person name="Jeong J.-H."/>
            <person name="Song I."/>
            <person name="Kim S."/>
            <person name="Choi T."/>
            <person name="Kim D."/>
            <person name="Ryu S."/>
            <person name="Kim W."/>
        </authorList>
    </citation>
    <scope>NUCLEOTIDE SEQUENCE [LARGE SCALE GENOMIC DNA]</scope>
    <source>
        <tissue evidence="1">Muscle</tissue>
    </source>
</reference>
<dbReference type="AlphaFoldDB" id="A0A5B7F840"/>
<dbReference type="Proteomes" id="UP000324222">
    <property type="component" value="Unassembled WGS sequence"/>
</dbReference>
<gene>
    <name evidence="1" type="ORF">E2C01_035298</name>
</gene>
<dbReference type="EMBL" id="VSRR010005153">
    <property type="protein sequence ID" value="MPC41697.1"/>
    <property type="molecule type" value="Genomic_DNA"/>
</dbReference>
<name>A0A5B7F840_PORTR</name>
<evidence type="ECO:0000313" key="2">
    <source>
        <dbReference type="Proteomes" id="UP000324222"/>
    </source>
</evidence>
<comment type="caution">
    <text evidence="1">The sequence shown here is derived from an EMBL/GenBank/DDBJ whole genome shotgun (WGS) entry which is preliminary data.</text>
</comment>
<evidence type="ECO:0000313" key="1">
    <source>
        <dbReference type="EMBL" id="MPC41697.1"/>
    </source>
</evidence>
<proteinExistence type="predicted"/>